<name>A0A0M3K518_ANISI</name>
<dbReference type="PANTHER" id="PTHR23354">
    <property type="entry name" value="NUCLEOLAR PROTEIN 7/ESTROGEN RECEPTOR COACTIVATOR-RELATED"/>
    <property type="match status" value="1"/>
</dbReference>
<evidence type="ECO:0000313" key="8">
    <source>
        <dbReference type="EMBL" id="VDK55278.1"/>
    </source>
</evidence>
<reference evidence="10" key="1">
    <citation type="submission" date="2017-02" db="UniProtKB">
        <authorList>
            <consortium name="WormBaseParasite"/>
        </authorList>
    </citation>
    <scope>IDENTIFICATION</scope>
</reference>
<dbReference type="Pfam" id="PF00566">
    <property type="entry name" value="RabGAP-TBC"/>
    <property type="match status" value="1"/>
</dbReference>
<keyword evidence="9" id="KW-1185">Reference proteome</keyword>
<dbReference type="SUPFAM" id="SSF47923">
    <property type="entry name" value="Ypt/Rab-GAP domain of gyp1p"/>
    <property type="match status" value="1"/>
</dbReference>
<dbReference type="InterPro" id="IPR035969">
    <property type="entry name" value="Rab-GAP_TBC_sf"/>
</dbReference>
<comment type="subcellular location">
    <subcellularLocation>
        <location evidence="1">Cytoplasmic vesicle membrane</location>
    </subcellularLocation>
    <subcellularLocation>
        <location evidence="2">Endomembrane system</location>
        <topology evidence="2">Peripheral membrane protein</topology>
    </subcellularLocation>
    <subcellularLocation>
        <location evidence="6">Synapse</location>
    </subcellularLocation>
</comment>
<reference evidence="8 9" key="2">
    <citation type="submission" date="2018-11" db="EMBL/GenBank/DDBJ databases">
        <authorList>
            <consortium name="Pathogen Informatics"/>
        </authorList>
    </citation>
    <scope>NUCLEOTIDE SEQUENCE [LARGE SCALE GENOMIC DNA]</scope>
</reference>
<protein>
    <submittedName>
        <fullName evidence="10">TLDc domain-containing protein</fullName>
    </submittedName>
</protein>
<dbReference type="InterPro" id="IPR000195">
    <property type="entry name" value="Rab-GAP-TBC_dom"/>
</dbReference>
<organism evidence="10">
    <name type="scientific">Anisakis simplex</name>
    <name type="common">Herring worm</name>
    <dbReference type="NCBI Taxonomy" id="6269"/>
    <lineage>
        <taxon>Eukaryota</taxon>
        <taxon>Metazoa</taxon>
        <taxon>Ecdysozoa</taxon>
        <taxon>Nematoda</taxon>
        <taxon>Chromadorea</taxon>
        <taxon>Rhabditida</taxon>
        <taxon>Spirurina</taxon>
        <taxon>Ascaridomorpha</taxon>
        <taxon>Ascaridoidea</taxon>
        <taxon>Anisakidae</taxon>
        <taxon>Anisakis</taxon>
        <taxon>Anisakis simplex complex</taxon>
    </lineage>
</organism>
<dbReference type="GO" id="GO:0045202">
    <property type="term" value="C:synapse"/>
    <property type="evidence" value="ECO:0007669"/>
    <property type="project" value="UniProtKB-SubCell"/>
</dbReference>
<accession>A0A0M3K518</accession>
<dbReference type="OrthoDB" id="10065050at2759"/>
<evidence type="ECO:0000256" key="2">
    <source>
        <dbReference type="ARBA" id="ARBA00004184"/>
    </source>
</evidence>
<dbReference type="GO" id="GO:0012505">
    <property type="term" value="C:endomembrane system"/>
    <property type="evidence" value="ECO:0007669"/>
    <property type="project" value="UniProtKB-SubCell"/>
</dbReference>
<evidence type="ECO:0000256" key="4">
    <source>
        <dbReference type="ARBA" id="ARBA00023136"/>
    </source>
</evidence>
<dbReference type="PANTHER" id="PTHR23354:SF122">
    <property type="entry name" value="GTPASE-ACTIVATING PROTEIN SKYWALKER"/>
    <property type="match status" value="1"/>
</dbReference>
<evidence type="ECO:0000256" key="1">
    <source>
        <dbReference type="ARBA" id="ARBA00004156"/>
    </source>
</evidence>
<evidence type="ECO:0000313" key="10">
    <source>
        <dbReference type="WBParaSite" id="ASIM_0001605901-mRNA-1"/>
    </source>
</evidence>
<keyword evidence="3" id="KW-0770">Synapse</keyword>
<keyword evidence="5" id="KW-0968">Cytoplasmic vesicle</keyword>
<keyword evidence="4" id="KW-0472">Membrane</keyword>
<dbReference type="AlphaFoldDB" id="A0A0M3K518"/>
<gene>
    <name evidence="8" type="ORF">ASIM_LOCUS15466</name>
</gene>
<evidence type="ECO:0000256" key="6">
    <source>
        <dbReference type="ARBA" id="ARBA00034103"/>
    </source>
</evidence>
<evidence type="ECO:0000256" key="5">
    <source>
        <dbReference type="ARBA" id="ARBA00023329"/>
    </source>
</evidence>
<sequence length="372" mass="41635">MMVDVNISVKVLQASFLSADGLVIHDYGLSDIGVATLHRLLVIIESAKPEITYVPVCFKQSICMFIYKSDDYKALALSMSCFYEQNISAAYSMMKRRVGSSEETVLVRAVRDWPSWLFHHLPFDYAVRVVDCFVVEGHKMLLRVALAIIYIWSKKSKRHVRGDKKSVGGMHRVHSPPPTLYTSPFTSQIVSMEIATEIMAALPNRFQLETPKLLFRLSDDGSSFTQLWTKIDDAEQTLLGIQTSTGEVFGAYCSASWSERKDAHERTRSRYFGTGESFLWKVDNKTNKLTIYPWAGSQSGQRLIENCPQMFMAADEKCIVVGSGGGDAIAIRDELFKGISSPCATFASPALADDREFIISQLEVFDVRSGPT</sequence>
<dbReference type="Pfam" id="PF07534">
    <property type="entry name" value="TLD"/>
    <property type="match status" value="1"/>
</dbReference>
<dbReference type="Proteomes" id="UP000267096">
    <property type="component" value="Unassembled WGS sequence"/>
</dbReference>
<dbReference type="SMART" id="SM00584">
    <property type="entry name" value="TLDc"/>
    <property type="match status" value="1"/>
</dbReference>
<proteinExistence type="predicted"/>
<evidence type="ECO:0000256" key="3">
    <source>
        <dbReference type="ARBA" id="ARBA00023018"/>
    </source>
</evidence>
<evidence type="ECO:0000259" key="7">
    <source>
        <dbReference type="PROSITE" id="PS51886"/>
    </source>
</evidence>
<dbReference type="EMBL" id="UYRR01032342">
    <property type="protein sequence ID" value="VDK55278.1"/>
    <property type="molecule type" value="Genomic_DNA"/>
</dbReference>
<feature type="domain" description="TLDc" evidence="7">
    <location>
        <begin position="188"/>
        <end position="368"/>
    </location>
</feature>
<evidence type="ECO:0000313" key="9">
    <source>
        <dbReference type="Proteomes" id="UP000267096"/>
    </source>
</evidence>
<dbReference type="PROSITE" id="PS51886">
    <property type="entry name" value="TLDC"/>
    <property type="match status" value="1"/>
</dbReference>
<dbReference type="WBParaSite" id="ASIM_0001605901-mRNA-1">
    <property type="protein sequence ID" value="ASIM_0001605901-mRNA-1"/>
    <property type="gene ID" value="ASIM_0001605901"/>
</dbReference>
<dbReference type="GO" id="GO:0030659">
    <property type="term" value="C:cytoplasmic vesicle membrane"/>
    <property type="evidence" value="ECO:0007669"/>
    <property type="project" value="UniProtKB-SubCell"/>
</dbReference>
<dbReference type="Gene3D" id="1.10.472.80">
    <property type="entry name" value="Ypt/Rab-GAP domain of gyp1p, domain 3"/>
    <property type="match status" value="1"/>
</dbReference>
<dbReference type="InterPro" id="IPR006571">
    <property type="entry name" value="TLDc_dom"/>
</dbReference>